<sequence length="54" mass="6047">MEHDSTLYVGLDVHKDSITVAYALGTGEVERYCRDKARWRTDGGIVRIAYAASE</sequence>
<evidence type="ECO:0000313" key="1">
    <source>
        <dbReference type="EMBL" id="MFM0108632.1"/>
    </source>
</evidence>
<dbReference type="EMBL" id="JAQQDW010000129">
    <property type="protein sequence ID" value="MFM0108632.1"/>
    <property type="molecule type" value="Genomic_DNA"/>
</dbReference>
<proteinExistence type="predicted"/>
<comment type="caution">
    <text evidence="1">The sequence shown here is derived from an EMBL/GenBank/DDBJ whole genome shotgun (WGS) entry which is preliminary data.</text>
</comment>
<gene>
    <name evidence="1" type="ORF">PQR01_35775</name>
</gene>
<reference evidence="1 2" key="1">
    <citation type="journal article" date="2024" name="Chem. Sci.">
        <title>Discovery of megapolipeptins by genome mining of a Burkholderiales bacteria collection.</title>
        <authorList>
            <person name="Paulo B.S."/>
            <person name="Recchia M.J.J."/>
            <person name="Lee S."/>
            <person name="Fergusson C.H."/>
            <person name="Romanowski S.B."/>
            <person name="Hernandez A."/>
            <person name="Krull N."/>
            <person name="Liu D.Y."/>
            <person name="Cavanagh H."/>
            <person name="Bos A."/>
            <person name="Gray C.A."/>
            <person name="Murphy B.T."/>
            <person name="Linington R.G."/>
            <person name="Eustaquio A.S."/>
        </authorList>
    </citation>
    <scope>NUCLEOTIDE SEQUENCE [LARGE SCALE GENOMIC DNA]</scope>
    <source>
        <strain evidence="1 2">RL18-126-BIB-B</strain>
    </source>
</reference>
<keyword evidence="2" id="KW-1185">Reference proteome</keyword>
<name>A0ACC7NMC7_9BURK</name>
<accession>A0ACC7NMC7</accession>
<dbReference type="Proteomes" id="UP001629235">
    <property type="component" value="Unassembled WGS sequence"/>
</dbReference>
<protein>
    <submittedName>
        <fullName evidence="1">Uncharacterized protein</fullName>
    </submittedName>
</protein>
<organism evidence="1 2">
    <name type="scientific">Paraburkholderia rhynchosiae</name>
    <dbReference type="NCBI Taxonomy" id="487049"/>
    <lineage>
        <taxon>Bacteria</taxon>
        <taxon>Pseudomonadati</taxon>
        <taxon>Pseudomonadota</taxon>
        <taxon>Betaproteobacteria</taxon>
        <taxon>Burkholderiales</taxon>
        <taxon>Burkholderiaceae</taxon>
        <taxon>Paraburkholderia</taxon>
    </lineage>
</organism>
<evidence type="ECO:0000313" key="2">
    <source>
        <dbReference type="Proteomes" id="UP001629235"/>
    </source>
</evidence>